<dbReference type="AlphaFoldDB" id="A0A5E4MAN2"/>
<organism evidence="1 2">
    <name type="scientific">Cinara cedri</name>
    <dbReference type="NCBI Taxonomy" id="506608"/>
    <lineage>
        <taxon>Eukaryota</taxon>
        <taxon>Metazoa</taxon>
        <taxon>Ecdysozoa</taxon>
        <taxon>Arthropoda</taxon>
        <taxon>Hexapoda</taxon>
        <taxon>Insecta</taxon>
        <taxon>Pterygota</taxon>
        <taxon>Neoptera</taxon>
        <taxon>Paraneoptera</taxon>
        <taxon>Hemiptera</taxon>
        <taxon>Sternorrhyncha</taxon>
        <taxon>Aphidomorpha</taxon>
        <taxon>Aphidoidea</taxon>
        <taxon>Aphididae</taxon>
        <taxon>Lachninae</taxon>
        <taxon>Cinara</taxon>
    </lineage>
</organism>
<reference evidence="1 2" key="1">
    <citation type="submission" date="2019-08" db="EMBL/GenBank/DDBJ databases">
        <authorList>
            <person name="Alioto T."/>
            <person name="Alioto T."/>
            <person name="Gomez Garrido J."/>
        </authorList>
    </citation>
    <scope>NUCLEOTIDE SEQUENCE [LARGE SCALE GENOMIC DNA]</scope>
</reference>
<gene>
    <name evidence="1" type="ORF">CINCED_3A021485</name>
</gene>
<name>A0A5E4MAN2_9HEMI</name>
<keyword evidence="2" id="KW-1185">Reference proteome</keyword>
<protein>
    <submittedName>
        <fullName evidence="1">Uncharacterized protein</fullName>
    </submittedName>
</protein>
<evidence type="ECO:0000313" key="1">
    <source>
        <dbReference type="EMBL" id="VVC26297.1"/>
    </source>
</evidence>
<proteinExistence type="predicted"/>
<evidence type="ECO:0000313" key="2">
    <source>
        <dbReference type="Proteomes" id="UP000325440"/>
    </source>
</evidence>
<dbReference type="EMBL" id="CABPRJ010000029">
    <property type="protein sequence ID" value="VVC26297.1"/>
    <property type="molecule type" value="Genomic_DNA"/>
</dbReference>
<accession>A0A5E4MAN2</accession>
<dbReference type="Proteomes" id="UP000325440">
    <property type="component" value="Unassembled WGS sequence"/>
</dbReference>
<sequence length="137" mass="15922">MSETAVRAESHNRVSVHLKAGFSLLLTMSLTKKQKCIIKLLLLQQVEEEQTIIKYAPTKNKNEVHETYLARKAEGFFSVLIEKRLWRDETKFREFFRLNWDQFNYILNLVVEGIKTNPSIKIIKPITAAEKLAVTLS</sequence>
<dbReference type="OrthoDB" id="6615899at2759"/>